<dbReference type="RefSeq" id="WP_119805015.1">
    <property type="nucleotide sequence ID" value="NZ_QYYG01000007.1"/>
</dbReference>
<accession>A0AA93BVA1</accession>
<feature type="signal peptide" evidence="1">
    <location>
        <begin position="1"/>
        <end position="21"/>
    </location>
</feature>
<dbReference type="AlphaFoldDB" id="A0AA93BVA1"/>
<reference evidence="2 3" key="1">
    <citation type="submission" date="2018-09" db="EMBL/GenBank/DDBJ databases">
        <title>Draft genome of a novel serratia sp. strain with antifungal activity.</title>
        <authorList>
            <person name="Dichmann S.I."/>
            <person name="Park B.P."/>
            <person name="Pathiraja D."/>
            <person name="Choi I.-G."/>
            <person name="Stougaard P."/>
            <person name="Hennessy R.C."/>
        </authorList>
    </citation>
    <scope>NUCLEOTIDE SEQUENCE [LARGE SCALE GENOMIC DNA]</scope>
    <source>
        <strain evidence="2 3">S40</strain>
    </source>
</reference>
<keyword evidence="3" id="KW-1185">Reference proteome</keyword>
<feature type="chain" id="PRO_5041651744" description="Peptidase M11 gametolysin domain-containing protein" evidence="1">
    <location>
        <begin position="22"/>
        <end position="664"/>
    </location>
</feature>
<proteinExistence type="predicted"/>
<organism evidence="2 3">
    <name type="scientific">Serratia inhibens</name>
    <dbReference type="NCBI Taxonomy" id="2338073"/>
    <lineage>
        <taxon>Bacteria</taxon>
        <taxon>Pseudomonadati</taxon>
        <taxon>Pseudomonadota</taxon>
        <taxon>Gammaproteobacteria</taxon>
        <taxon>Enterobacterales</taxon>
        <taxon>Yersiniaceae</taxon>
        <taxon>Serratia</taxon>
    </lineage>
</organism>
<evidence type="ECO:0000313" key="3">
    <source>
        <dbReference type="Proteomes" id="UP000284338"/>
    </source>
</evidence>
<sequence>MKRKLMALFIASSLCPLKLLATELNVDNPVNDEVIAQADADNGITAGRGELPVRPVIGTKRVLLVIGKWADGSTTDPDVQWQQVFSDSPSSLRSFVKDSSRGQLLLEPVKTPNGRGMLVPDFGEKPSSCTMGDMLNRAKSAASAEGITPSEYDYLFVAVKCQGGAIAHMPGQNIVLFGQGSSSHVWLHEFGHNLGIDHPNMYINCPTTGDRVETPEKCDVRATKDPGDPVGGGRLPYPAVTRAFAGWLTDSTQGEITTSGRYGLSSLGKDGPQLYFIKLPQQNQYMTLEYREQEDDNTIGGIWVRYSNIGGSVKSTLVNATPEDTSLNHPQLRPGKTLQDSSGIRLYVCSANSQGAVISVAMKGDALADCASGLEAPKIVSPEKNAPVAYKPLFSGTAAPGADITIVKSHSSSTVLATTKAGSNGAWAVLSDISLPEGNYSVSARQTLGAGHSGWSTNQPFIVVPLELHAPTIDIPEKNTKTTPLPIFAGKEAIPGAEVVIANSLSPDDIVGRTVADAKGFWQVKSSRLPLGSFSVAVRQTFDGKTSSWSENTPFSVASLPVDPVQIVSPEANATTGRTPEIRGTALPGASIVIVKSGNPGTILGNTTADARGLWSSTLITLPVGAYSISSRQTFDGKTSSWSANRRFTVGEDKEDTDTSTPAH</sequence>
<keyword evidence="1" id="KW-0732">Signal</keyword>
<dbReference type="EMBL" id="QYYG01000007">
    <property type="protein sequence ID" value="RJF54061.1"/>
    <property type="molecule type" value="Genomic_DNA"/>
</dbReference>
<comment type="caution">
    <text evidence="2">The sequence shown here is derived from an EMBL/GenBank/DDBJ whole genome shotgun (WGS) entry which is preliminary data.</text>
</comment>
<dbReference type="Gene3D" id="2.60.40.10">
    <property type="entry name" value="Immunoglobulins"/>
    <property type="match status" value="2"/>
</dbReference>
<evidence type="ECO:0000313" key="2">
    <source>
        <dbReference type="EMBL" id="RJF54061.1"/>
    </source>
</evidence>
<dbReference type="Proteomes" id="UP000284338">
    <property type="component" value="Unassembled WGS sequence"/>
</dbReference>
<dbReference type="InterPro" id="IPR013783">
    <property type="entry name" value="Ig-like_fold"/>
</dbReference>
<protein>
    <recommendedName>
        <fullName evidence="4">Peptidase M11 gametolysin domain-containing protein</fullName>
    </recommendedName>
</protein>
<name>A0AA93BVA1_9GAMM</name>
<evidence type="ECO:0000256" key="1">
    <source>
        <dbReference type="SAM" id="SignalP"/>
    </source>
</evidence>
<dbReference type="SUPFAM" id="SSF55486">
    <property type="entry name" value="Metalloproteases ('zincins'), catalytic domain"/>
    <property type="match status" value="1"/>
</dbReference>
<evidence type="ECO:0008006" key="4">
    <source>
        <dbReference type="Google" id="ProtNLM"/>
    </source>
</evidence>
<gene>
    <name evidence="2" type="ORF">D4100_18980</name>
</gene>